<dbReference type="GO" id="GO:0006629">
    <property type="term" value="P:lipid metabolic process"/>
    <property type="evidence" value="ECO:0007669"/>
    <property type="project" value="InterPro"/>
</dbReference>
<keyword evidence="1" id="KW-0732">Signal</keyword>
<name>A0A4Q1SCD4_9BACT</name>
<dbReference type="AlphaFoldDB" id="A0A4Q1SCD4"/>
<dbReference type="SUPFAM" id="SSF51695">
    <property type="entry name" value="PLC-like phosphodiesterases"/>
    <property type="match status" value="1"/>
</dbReference>
<organism evidence="2 3">
    <name type="scientific">Silvibacterium dinghuense</name>
    <dbReference type="NCBI Taxonomy" id="1560006"/>
    <lineage>
        <taxon>Bacteria</taxon>
        <taxon>Pseudomonadati</taxon>
        <taxon>Acidobacteriota</taxon>
        <taxon>Terriglobia</taxon>
        <taxon>Terriglobales</taxon>
        <taxon>Acidobacteriaceae</taxon>
        <taxon>Silvibacterium</taxon>
    </lineage>
</organism>
<dbReference type="Pfam" id="PF16670">
    <property type="entry name" value="PI-PLC-C1"/>
    <property type="match status" value="1"/>
</dbReference>
<evidence type="ECO:0000313" key="2">
    <source>
        <dbReference type="EMBL" id="RXS94659.1"/>
    </source>
</evidence>
<keyword evidence="3" id="KW-1185">Reference proteome</keyword>
<dbReference type="GO" id="GO:0008081">
    <property type="term" value="F:phosphoric diester hydrolase activity"/>
    <property type="evidence" value="ECO:0007669"/>
    <property type="project" value="InterPro"/>
</dbReference>
<dbReference type="Proteomes" id="UP000290253">
    <property type="component" value="Unassembled WGS sequence"/>
</dbReference>
<dbReference type="InterPro" id="IPR017946">
    <property type="entry name" value="PLC-like_Pdiesterase_TIM-brl"/>
</dbReference>
<reference evidence="2 3" key="1">
    <citation type="journal article" date="2016" name="Int. J. Syst. Evol. Microbiol.">
        <title>Acidipila dinghuensis sp. nov., an acidobacterium isolated from forest soil.</title>
        <authorList>
            <person name="Jiang Y.W."/>
            <person name="Wang J."/>
            <person name="Chen M.H."/>
            <person name="Lv Y.Y."/>
            <person name="Qiu L.H."/>
        </authorList>
    </citation>
    <scope>NUCLEOTIDE SEQUENCE [LARGE SCALE GENOMIC DNA]</scope>
    <source>
        <strain evidence="2 3">DHOF10</strain>
    </source>
</reference>
<dbReference type="Gene3D" id="3.20.20.190">
    <property type="entry name" value="Phosphatidylinositol (PI) phosphodiesterase"/>
    <property type="match status" value="1"/>
</dbReference>
<protein>
    <recommendedName>
        <fullName evidence="4">Calcium-dependent phosphoinositide phospholipase C</fullName>
    </recommendedName>
</protein>
<feature type="signal peptide" evidence="1">
    <location>
        <begin position="1"/>
        <end position="21"/>
    </location>
</feature>
<gene>
    <name evidence="2" type="ORF">ESZ00_15780</name>
</gene>
<dbReference type="EMBL" id="SDMK01000003">
    <property type="protein sequence ID" value="RXS94659.1"/>
    <property type="molecule type" value="Genomic_DNA"/>
</dbReference>
<evidence type="ECO:0000256" key="1">
    <source>
        <dbReference type="SAM" id="SignalP"/>
    </source>
</evidence>
<feature type="chain" id="PRO_5020470370" description="Calcium-dependent phosphoinositide phospholipase C" evidence="1">
    <location>
        <begin position="22"/>
        <end position="373"/>
    </location>
</feature>
<dbReference type="InterPro" id="IPR032075">
    <property type="entry name" value="PI-PLC-C1"/>
</dbReference>
<dbReference type="OrthoDB" id="195526at2"/>
<dbReference type="CDD" id="cd08589">
    <property type="entry name" value="PI-PLCc_SaPLC1_like"/>
    <property type="match status" value="1"/>
</dbReference>
<accession>A0A4Q1SCD4</accession>
<proteinExistence type="predicted"/>
<evidence type="ECO:0008006" key="4">
    <source>
        <dbReference type="Google" id="ProtNLM"/>
    </source>
</evidence>
<comment type="caution">
    <text evidence="2">The sequence shown here is derived from an EMBL/GenBank/DDBJ whole genome shotgun (WGS) entry which is preliminary data.</text>
</comment>
<evidence type="ECO:0000313" key="3">
    <source>
        <dbReference type="Proteomes" id="UP000290253"/>
    </source>
</evidence>
<sequence>MARGTSAIVWCALAATGVAAAQNDDSVRMNQIQVIGTHNSYHAGFAPSAAKYWQEKAPKVYEGLNYSHPTLTAQLDGGVRQLEIDIFPDTKGGLFAHPYGEKAIAEAGLPADPPYNADGVMDKPGFKVLHVQDIDYRSRCEPFTACLAEVRKWSKAHPHHLPVFLLIENKYGKLKDVPFPTVTPEEWTPAIFDDLDKEIRSVFPESEIITPDDVRGKYATLNEAIRAGNWPTLKQARGKVIFLLDQRRYESMYTEGHPALQGRILFTNAVPGAPDAAFTEENDGTPEEIDALVKQGYLVRTRSDEPGREAPKNDTSRRDVVLKTGAQIISTDYPAAEKHASGYEVELPGNAVARCNPVLQPAGCTDSGLAAKK</sequence>